<comment type="caution">
    <text evidence="7">The sequence shown here is derived from an EMBL/GenBank/DDBJ whole genome shotgun (WGS) entry which is preliminary data.</text>
</comment>
<dbReference type="Pfam" id="PF00534">
    <property type="entry name" value="Glycos_transf_1"/>
    <property type="match status" value="2"/>
</dbReference>
<dbReference type="Gene3D" id="3.40.50.2000">
    <property type="entry name" value="Glycogen Phosphorylase B"/>
    <property type="match status" value="4"/>
</dbReference>
<feature type="domain" description="Glycosyl transferase family 1" evidence="5">
    <location>
        <begin position="559"/>
        <end position="705"/>
    </location>
</feature>
<feature type="region of interest" description="Disordered" evidence="4">
    <location>
        <begin position="738"/>
        <end position="760"/>
    </location>
</feature>
<dbReference type="Proteomes" id="UP001652264">
    <property type="component" value="Unassembled WGS sequence"/>
</dbReference>
<keyword evidence="2 7" id="KW-0328">Glycosyltransferase</keyword>
<evidence type="ECO:0000256" key="3">
    <source>
        <dbReference type="ARBA" id="ARBA00022679"/>
    </source>
</evidence>
<protein>
    <recommendedName>
        <fullName evidence="1">D-inositol 3-phosphate glycosyltransferase</fullName>
    </recommendedName>
</protein>
<proteinExistence type="predicted"/>
<gene>
    <name evidence="7" type="ORF">NYQ28_11645</name>
</gene>
<dbReference type="RefSeq" id="WP_167509993.1">
    <property type="nucleotide sequence ID" value="NZ_BMNV01000007.1"/>
</dbReference>
<dbReference type="InterPro" id="IPR001296">
    <property type="entry name" value="Glyco_trans_1"/>
</dbReference>
<evidence type="ECO:0000256" key="2">
    <source>
        <dbReference type="ARBA" id="ARBA00022676"/>
    </source>
</evidence>
<organism evidence="7 8">
    <name type="scientific">Curtobacterium citreum</name>
    <dbReference type="NCBI Taxonomy" id="2036"/>
    <lineage>
        <taxon>Bacteria</taxon>
        <taxon>Bacillati</taxon>
        <taxon>Actinomycetota</taxon>
        <taxon>Actinomycetes</taxon>
        <taxon>Micrococcales</taxon>
        <taxon>Microbacteriaceae</taxon>
        <taxon>Curtobacterium</taxon>
    </lineage>
</organism>
<dbReference type="Pfam" id="PF13579">
    <property type="entry name" value="Glyco_trans_4_4"/>
    <property type="match status" value="1"/>
</dbReference>
<dbReference type="PANTHER" id="PTHR45947:SF3">
    <property type="entry name" value="SULFOQUINOVOSYL TRANSFERASE SQD2"/>
    <property type="match status" value="1"/>
</dbReference>
<dbReference type="InterPro" id="IPR050194">
    <property type="entry name" value="Glycosyltransferase_grp1"/>
</dbReference>
<dbReference type="PANTHER" id="PTHR45947">
    <property type="entry name" value="SULFOQUINOVOSYL TRANSFERASE SQD2"/>
    <property type="match status" value="1"/>
</dbReference>
<dbReference type="GeneID" id="95322984"/>
<evidence type="ECO:0000313" key="8">
    <source>
        <dbReference type="Proteomes" id="UP001652264"/>
    </source>
</evidence>
<accession>A0ABT2HIZ5</accession>
<evidence type="ECO:0000256" key="4">
    <source>
        <dbReference type="SAM" id="MobiDB-lite"/>
    </source>
</evidence>
<sequence length="760" mass="81969">MRIVQTVTLASEDGAFGGPLAVAIAQCRELARRGHDVTLLAAWDAKLELTIPGVRVVLARGRRIPGTGFSGVRAPSLLKWLDQNRHQIDVVHVHAGRHALDLELASRARQLGLPYFLQTHGMIMPNRGPLARVLDRTVTRPLLRSAAAVLVLTEAEASGIHHVEPAARVRTVGNGLALFERPDRDDAARPEVLFLARLHPRKRVLAFAEMAAVLAGQGVDARFSVVGPDEGDLAELERFLQANPHVPLTYEGAVSPGDGAARTARADVYVLPSHGEVFPVSVLEALAAGTAVVLTNDCGIAERLDAAEAASVSDGSPADLAARVAHLLTNAAAREQQVRNGRALIAGEFGIRAAIDGIYDHYVAALERENRPSIVWVTNQAAPYRIPVWEALAEQVNLEIWLLESDQKLHRDRNNRGADWEVRGREFNFSVRTLPTYAIHRGEARHYIAGWLGRKPLKDVDGVLIGGWDSPAYWTVARAARKAGARRIGFYESHLLTQRNTGGPLAAARRWFFRSLDGVVVPGVAAQEALLHEGVDPGKIHLGFNAVDVQRIHAETNLERARHPRTDDNLRLLVVSQLIERKNISEAIKAIREPGLENTMLTVVGTGPLEVELTELIDNLDLSDRVDLVGYLPGTMLPRVFADHDALVHPALEEVWGLVVNEALAGGLSVVVSDRAGVASSVAGSTGVHQVEPTAPAIAEALRSVAVKQPVAHPAILEHTPDAFARIFLSALAPSVDLSEPSRAGGGEVSSTHDGSGEPR</sequence>
<dbReference type="EMBL" id="JANVAD010000005">
    <property type="protein sequence ID" value="MCS6523220.1"/>
    <property type="molecule type" value="Genomic_DNA"/>
</dbReference>
<reference evidence="7 8" key="1">
    <citation type="submission" date="2022-08" db="EMBL/GenBank/DDBJ databases">
        <title>Taxonomy of Curtobacterium flaccumfaciens.</title>
        <authorList>
            <person name="Osdaghi E."/>
            <person name="Taghavi S.M."/>
            <person name="Hamidizade M."/>
            <person name="Abachi H."/>
            <person name="Fazliarab A."/>
            <person name="Baeyen S."/>
            <person name="Portier P."/>
            <person name="Van Vaerenbergh J."/>
            <person name="Jacques M.-A."/>
        </authorList>
    </citation>
    <scope>NUCLEOTIDE SEQUENCE [LARGE SCALE GENOMIC DNA]</scope>
    <source>
        <strain evidence="7 8">LMG8786T</strain>
    </source>
</reference>
<feature type="domain" description="Glycosyl transferase family 1" evidence="5">
    <location>
        <begin position="189"/>
        <end position="342"/>
    </location>
</feature>
<keyword evidence="8" id="KW-1185">Reference proteome</keyword>
<name>A0ABT2HIZ5_9MICO</name>
<evidence type="ECO:0000259" key="5">
    <source>
        <dbReference type="Pfam" id="PF00534"/>
    </source>
</evidence>
<keyword evidence="3 7" id="KW-0808">Transferase</keyword>
<evidence type="ECO:0000256" key="1">
    <source>
        <dbReference type="ARBA" id="ARBA00021292"/>
    </source>
</evidence>
<evidence type="ECO:0000259" key="6">
    <source>
        <dbReference type="Pfam" id="PF13579"/>
    </source>
</evidence>
<dbReference type="GO" id="GO:0016757">
    <property type="term" value="F:glycosyltransferase activity"/>
    <property type="evidence" value="ECO:0007669"/>
    <property type="project" value="UniProtKB-KW"/>
</dbReference>
<dbReference type="SUPFAM" id="SSF53756">
    <property type="entry name" value="UDP-Glycosyltransferase/glycogen phosphorylase"/>
    <property type="match status" value="2"/>
</dbReference>
<feature type="domain" description="Glycosyltransferase subfamily 4-like N-terminal" evidence="6">
    <location>
        <begin position="17"/>
        <end position="175"/>
    </location>
</feature>
<dbReference type="InterPro" id="IPR028098">
    <property type="entry name" value="Glyco_trans_4-like_N"/>
</dbReference>
<evidence type="ECO:0000313" key="7">
    <source>
        <dbReference type="EMBL" id="MCS6523220.1"/>
    </source>
</evidence>